<reference evidence="3" key="2">
    <citation type="journal article" date="2009" name="Genome Res.">
        <title>Comparative genomic analyses of the human fungal pathogens Coccidioides and their relatives.</title>
        <authorList>
            <person name="Sharpton T.J."/>
            <person name="Stajich J.E."/>
            <person name="Rounsley S.D."/>
            <person name="Gardner M.J."/>
            <person name="Wortman J.R."/>
            <person name="Jordar V.S."/>
            <person name="Maiti R."/>
            <person name="Kodira C.D."/>
            <person name="Neafsey D.E."/>
            <person name="Zeng Q."/>
            <person name="Hung C.-Y."/>
            <person name="McMahan C."/>
            <person name="Muszewska A."/>
            <person name="Grynberg M."/>
            <person name="Mandel M.A."/>
            <person name="Kellner E.M."/>
            <person name="Barker B.M."/>
            <person name="Galgiani J.N."/>
            <person name="Orbach M.J."/>
            <person name="Kirkland T.N."/>
            <person name="Cole G.T."/>
            <person name="Henn M.R."/>
            <person name="Birren B.W."/>
            <person name="Taylor J.W."/>
        </authorList>
    </citation>
    <scope>NUCLEOTIDE SEQUENCE [LARGE SCALE GENOMIC DNA]</scope>
    <source>
        <strain evidence="3">RMSCC 3488</strain>
    </source>
</reference>
<dbReference type="EMBL" id="DS268110">
    <property type="protein sequence ID" value="KMM66675.1"/>
    <property type="molecule type" value="Genomic_DNA"/>
</dbReference>
<feature type="compositionally biased region" description="Basic residues" evidence="1">
    <location>
        <begin position="8"/>
        <end position="23"/>
    </location>
</feature>
<dbReference type="VEuPathDB" id="FungiDB:CPAG_03013"/>
<name>A0A0J6FBQ0_COCPO</name>
<organism evidence="2 3">
    <name type="scientific">Coccidioides posadasii RMSCC 3488</name>
    <dbReference type="NCBI Taxonomy" id="454284"/>
    <lineage>
        <taxon>Eukaryota</taxon>
        <taxon>Fungi</taxon>
        <taxon>Dikarya</taxon>
        <taxon>Ascomycota</taxon>
        <taxon>Pezizomycotina</taxon>
        <taxon>Eurotiomycetes</taxon>
        <taxon>Eurotiomycetidae</taxon>
        <taxon>Onygenales</taxon>
        <taxon>Onygenaceae</taxon>
        <taxon>Coccidioides</taxon>
    </lineage>
</organism>
<proteinExistence type="predicted"/>
<dbReference type="AlphaFoldDB" id="A0A0J6FBQ0"/>
<dbReference type="Proteomes" id="UP000054567">
    <property type="component" value="Unassembled WGS sequence"/>
</dbReference>
<protein>
    <submittedName>
        <fullName evidence="2">Uncharacterized protein</fullName>
    </submittedName>
</protein>
<accession>A0A0J6FBQ0</accession>
<evidence type="ECO:0000313" key="2">
    <source>
        <dbReference type="EMBL" id="KMM66675.1"/>
    </source>
</evidence>
<reference evidence="3" key="3">
    <citation type="journal article" date="2010" name="Genome Res.">
        <title>Population genomic sequencing of Coccidioides fungi reveals recent hybridization and transposon control.</title>
        <authorList>
            <person name="Neafsey D.E."/>
            <person name="Barker B.M."/>
            <person name="Sharpton T.J."/>
            <person name="Stajich J.E."/>
            <person name="Park D.J."/>
            <person name="Whiston E."/>
            <person name="Hung C.-Y."/>
            <person name="McMahan C."/>
            <person name="White J."/>
            <person name="Sykes S."/>
            <person name="Heiman D."/>
            <person name="Young S."/>
            <person name="Zeng Q."/>
            <person name="Abouelleil A."/>
            <person name="Aftuck L."/>
            <person name="Bessette D."/>
            <person name="Brown A."/>
            <person name="FitzGerald M."/>
            <person name="Lui A."/>
            <person name="Macdonald J.P."/>
            <person name="Priest M."/>
            <person name="Orbach M.J."/>
            <person name="Galgiani J.N."/>
            <person name="Kirkland T.N."/>
            <person name="Cole G.T."/>
            <person name="Birren B.W."/>
            <person name="Henn M.R."/>
            <person name="Taylor J.W."/>
            <person name="Rounsley S.D."/>
        </authorList>
    </citation>
    <scope>NUCLEOTIDE SEQUENCE [LARGE SCALE GENOMIC DNA]</scope>
    <source>
        <strain evidence="3">RMSCC 3488</strain>
    </source>
</reference>
<sequence>MAVTQRGRNTRKNRLLPRSRRKNQYLGTIYREGGKWGSPPTPPSPAQGYRPRSRNTMLHARDSWSSAAAIFTELATFDRRAYVTGLGWQLSSSSRASMENRAGAVHHTCGSSRAGTLFPRYELIYFVDICKFRRERREARPRKGAVLNVSTAGPQETI</sequence>
<evidence type="ECO:0000313" key="3">
    <source>
        <dbReference type="Proteomes" id="UP000054567"/>
    </source>
</evidence>
<feature type="region of interest" description="Disordered" evidence="1">
    <location>
        <begin position="1"/>
        <end position="52"/>
    </location>
</feature>
<evidence type="ECO:0000256" key="1">
    <source>
        <dbReference type="SAM" id="MobiDB-lite"/>
    </source>
</evidence>
<gene>
    <name evidence="2" type="ORF">CPAG_03013</name>
</gene>
<reference evidence="2 3" key="1">
    <citation type="submission" date="2007-06" db="EMBL/GenBank/DDBJ databases">
        <title>The Genome Sequence of Coccidioides posadasii RMSCC_3488.</title>
        <authorList>
            <consortium name="Coccidioides Genome Resources Consortium"/>
            <consortium name="The Broad Institute Genome Sequencing Platform"/>
            <person name="Henn M.R."/>
            <person name="Sykes S."/>
            <person name="Young S."/>
            <person name="Jaffe D."/>
            <person name="Berlin A."/>
            <person name="Alvarez P."/>
            <person name="Butler J."/>
            <person name="Gnerre S."/>
            <person name="Grabherr M."/>
            <person name="Mauceli E."/>
            <person name="Brockman W."/>
            <person name="Kodira C."/>
            <person name="Alvarado L."/>
            <person name="Zeng Q."/>
            <person name="Crawford M."/>
            <person name="Antoine C."/>
            <person name="Devon K."/>
            <person name="Galgiani J."/>
            <person name="Orsborn K."/>
            <person name="Lewis M.L."/>
            <person name="Nusbaum C."/>
            <person name="Galagan J."/>
            <person name="Birren B."/>
        </authorList>
    </citation>
    <scope>NUCLEOTIDE SEQUENCE [LARGE SCALE GENOMIC DNA]</scope>
    <source>
        <strain evidence="2 3">RMSCC 3488</strain>
    </source>
</reference>